<reference evidence="2 3" key="1">
    <citation type="submission" date="2015-12" db="EMBL/GenBank/DDBJ databases">
        <title>Dictyostelia acquired genes for synthesis and detection of signals that induce cell-type specialization by lateral gene transfer from prokaryotes.</title>
        <authorList>
            <person name="Gloeckner G."/>
            <person name="Schaap P."/>
        </authorList>
    </citation>
    <scope>NUCLEOTIDE SEQUENCE [LARGE SCALE GENOMIC DNA]</scope>
    <source>
        <strain evidence="2 3">TK</strain>
    </source>
</reference>
<proteinExistence type="predicted"/>
<dbReference type="InParanoid" id="A0A152A6D2"/>
<dbReference type="AlphaFoldDB" id="A0A152A6D2"/>
<feature type="compositionally biased region" description="Acidic residues" evidence="1">
    <location>
        <begin position="103"/>
        <end position="139"/>
    </location>
</feature>
<evidence type="ECO:0000256" key="1">
    <source>
        <dbReference type="SAM" id="MobiDB-lite"/>
    </source>
</evidence>
<comment type="caution">
    <text evidence="2">The sequence shown here is derived from an EMBL/GenBank/DDBJ whole genome shotgun (WGS) entry which is preliminary data.</text>
</comment>
<feature type="compositionally biased region" description="Acidic residues" evidence="1">
    <location>
        <begin position="32"/>
        <end position="46"/>
    </location>
</feature>
<protein>
    <submittedName>
        <fullName evidence="2">Uncharacterized protein</fullName>
    </submittedName>
</protein>
<organism evidence="2 3">
    <name type="scientific">Tieghemostelium lacteum</name>
    <name type="common">Slime mold</name>
    <name type="synonym">Dictyostelium lacteum</name>
    <dbReference type="NCBI Taxonomy" id="361077"/>
    <lineage>
        <taxon>Eukaryota</taxon>
        <taxon>Amoebozoa</taxon>
        <taxon>Evosea</taxon>
        <taxon>Eumycetozoa</taxon>
        <taxon>Dictyostelia</taxon>
        <taxon>Dictyosteliales</taxon>
        <taxon>Raperosteliaceae</taxon>
        <taxon>Tieghemostelium</taxon>
    </lineage>
</organism>
<sequence length="415" mass="49946">MYTNRINDKEEDETQQENSYSVENNQQMQENQQEDENQDDQQEENDVNITPQIQRIYTNFRYRNLNREQQEQQQQHIGNRRQIVVISSDDIEILRQVLNGTNDDGEEEEEEENEEQNEEEQDEQYEEMNYENYQDDGENNIEEDYDVVLEDNNDEYYIEGEEEEEDYGEENEDEENYQYQDDHDDIDIETQEEEDEEYMEEEEDEEEENEEDEEDEIDESEPYMSSLLGINHVEHPISAKYGTSGYIIYNKLLKSKLFQVEPGGRFLSQLVSYYSVLISHSNENQSKLSHFIQCLPELNDIKKMIENRRLHSKEFIPLKVILDISENYYRLNDSPIFDIYLKSVLPIIELFYSKIDNDKLSLVNSHLQKLLENIKDFQKIIPIYDKQNQYLNNFRQSRWNILNLTDGNCLTSYYR</sequence>
<dbReference type="OMA" id="EERIMFC"/>
<evidence type="ECO:0000313" key="3">
    <source>
        <dbReference type="Proteomes" id="UP000076078"/>
    </source>
</evidence>
<dbReference type="OrthoDB" id="20775at2759"/>
<feature type="region of interest" description="Disordered" evidence="1">
    <location>
        <begin position="161"/>
        <end position="220"/>
    </location>
</feature>
<keyword evidence="3" id="KW-1185">Reference proteome</keyword>
<evidence type="ECO:0000313" key="2">
    <source>
        <dbReference type="EMBL" id="KYR01782.1"/>
    </source>
</evidence>
<name>A0A152A6D2_TIELA</name>
<feature type="region of interest" description="Disordered" evidence="1">
    <location>
        <begin position="97"/>
        <end position="139"/>
    </location>
</feature>
<dbReference type="EMBL" id="LODT01000006">
    <property type="protein sequence ID" value="KYR01782.1"/>
    <property type="molecule type" value="Genomic_DNA"/>
</dbReference>
<feature type="region of interest" description="Disordered" evidence="1">
    <location>
        <begin position="1"/>
        <end position="53"/>
    </location>
</feature>
<accession>A0A152A6D2</accession>
<dbReference type="Proteomes" id="UP000076078">
    <property type="component" value="Unassembled WGS sequence"/>
</dbReference>
<gene>
    <name evidence="2" type="ORF">DLAC_01794</name>
</gene>